<evidence type="ECO:0000256" key="1">
    <source>
        <dbReference type="SAM" id="MobiDB-lite"/>
    </source>
</evidence>
<name>A0ABU6SGH6_9FABA</name>
<evidence type="ECO:0000313" key="3">
    <source>
        <dbReference type="Proteomes" id="UP001341840"/>
    </source>
</evidence>
<organism evidence="2 3">
    <name type="scientific">Stylosanthes scabra</name>
    <dbReference type="NCBI Taxonomy" id="79078"/>
    <lineage>
        <taxon>Eukaryota</taxon>
        <taxon>Viridiplantae</taxon>
        <taxon>Streptophyta</taxon>
        <taxon>Embryophyta</taxon>
        <taxon>Tracheophyta</taxon>
        <taxon>Spermatophyta</taxon>
        <taxon>Magnoliopsida</taxon>
        <taxon>eudicotyledons</taxon>
        <taxon>Gunneridae</taxon>
        <taxon>Pentapetalae</taxon>
        <taxon>rosids</taxon>
        <taxon>fabids</taxon>
        <taxon>Fabales</taxon>
        <taxon>Fabaceae</taxon>
        <taxon>Papilionoideae</taxon>
        <taxon>50 kb inversion clade</taxon>
        <taxon>dalbergioids sensu lato</taxon>
        <taxon>Dalbergieae</taxon>
        <taxon>Pterocarpus clade</taxon>
        <taxon>Stylosanthes</taxon>
    </lineage>
</organism>
<keyword evidence="3" id="KW-1185">Reference proteome</keyword>
<protein>
    <submittedName>
        <fullName evidence="2">Uncharacterized protein</fullName>
    </submittedName>
</protein>
<feature type="compositionally biased region" description="Basic and acidic residues" evidence="1">
    <location>
        <begin position="1"/>
        <end position="12"/>
    </location>
</feature>
<dbReference type="Proteomes" id="UP001341840">
    <property type="component" value="Unassembled WGS sequence"/>
</dbReference>
<sequence>MESNLAEKEEAIRSGGTTASLNGTRRTTNSGADINASAEEMMVTDLDRSTITEDDEISDLHTSNDDDENDVAAKGEQRAFVESTATVLYSGPKAQEISLCFSGAANYVACPSSCFLLPSPSTYRLGPVLVLSQYRSNWYC</sequence>
<proteinExistence type="predicted"/>
<accession>A0ABU6SGH6</accession>
<gene>
    <name evidence="2" type="ORF">PIB30_046461</name>
</gene>
<reference evidence="2 3" key="1">
    <citation type="journal article" date="2023" name="Plants (Basel)">
        <title>Bridging the Gap: Combining Genomics and Transcriptomics Approaches to Understand Stylosanthes scabra, an Orphan Legume from the Brazilian Caatinga.</title>
        <authorList>
            <person name="Ferreira-Neto J.R.C."/>
            <person name="da Silva M.D."/>
            <person name="Binneck E."/>
            <person name="de Melo N.F."/>
            <person name="da Silva R.H."/>
            <person name="de Melo A.L.T.M."/>
            <person name="Pandolfi V."/>
            <person name="Bustamante F.O."/>
            <person name="Brasileiro-Vidal A.C."/>
            <person name="Benko-Iseppon A.M."/>
        </authorList>
    </citation>
    <scope>NUCLEOTIDE SEQUENCE [LARGE SCALE GENOMIC DNA]</scope>
    <source>
        <tissue evidence="2">Leaves</tissue>
    </source>
</reference>
<feature type="region of interest" description="Disordered" evidence="1">
    <location>
        <begin position="1"/>
        <end position="73"/>
    </location>
</feature>
<feature type="compositionally biased region" description="Polar residues" evidence="1">
    <location>
        <begin position="15"/>
        <end position="32"/>
    </location>
</feature>
<dbReference type="EMBL" id="JASCZI010060705">
    <property type="protein sequence ID" value="MED6135436.1"/>
    <property type="molecule type" value="Genomic_DNA"/>
</dbReference>
<evidence type="ECO:0000313" key="2">
    <source>
        <dbReference type="EMBL" id="MED6135436.1"/>
    </source>
</evidence>
<comment type="caution">
    <text evidence="2">The sequence shown here is derived from an EMBL/GenBank/DDBJ whole genome shotgun (WGS) entry which is preliminary data.</text>
</comment>